<evidence type="ECO:0000256" key="3">
    <source>
        <dbReference type="ARBA" id="ARBA00023002"/>
    </source>
</evidence>
<dbReference type="Pfam" id="PF00248">
    <property type="entry name" value="Aldo_ket_red"/>
    <property type="match status" value="1"/>
</dbReference>
<dbReference type="Proteomes" id="UP000749293">
    <property type="component" value="Unassembled WGS sequence"/>
</dbReference>
<accession>A0A9P4Z2U8</accession>
<evidence type="ECO:0000313" key="9">
    <source>
        <dbReference type="Proteomes" id="UP000749293"/>
    </source>
</evidence>
<evidence type="ECO:0000259" key="7">
    <source>
        <dbReference type="Pfam" id="PF00248"/>
    </source>
</evidence>
<dbReference type="InterPro" id="IPR044494">
    <property type="entry name" value="AKR3C2/3"/>
</dbReference>
<dbReference type="InterPro" id="IPR020471">
    <property type="entry name" value="AKR"/>
</dbReference>
<evidence type="ECO:0000256" key="4">
    <source>
        <dbReference type="PIRSR" id="PIRSR000097-1"/>
    </source>
</evidence>
<feature type="site" description="Lowers pKa of active site Tyr" evidence="6">
    <location>
        <position position="85"/>
    </location>
</feature>
<dbReference type="AlphaFoldDB" id="A0A9P4Z2U8"/>
<reference evidence="8" key="1">
    <citation type="submission" date="2020-03" db="EMBL/GenBank/DDBJ databases">
        <title>Site-based positive gene gene selection in Geosmithia morbida across the United States reveals a broad range of putative effectors and factors for local host and environmental adapation.</title>
        <authorList>
            <person name="Onufrak A."/>
            <person name="Murdoch R.W."/>
            <person name="Gazis R."/>
            <person name="Huff M."/>
            <person name="Staton M."/>
            <person name="Klingeman W."/>
            <person name="Hadziabdic D."/>
        </authorList>
    </citation>
    <scope>NUCLEOTIDE SEQUENCE</scope>
    <source>
        <strain evidence="8">1262</strain>
    </source>
</reference>
<dbReference type="InterPro" id="IPR023210">
    <property type="entry name" value="NADP_OxRdtase_dom"/>
</dbReference>
<dbReference type="PRINTS" id="PR00069">
    <property type="entry name" value="ALDKETRDTASE"/>
</dbReference>
<dbReference type="InterPro" id="IPR036812">
    <property type="entry name" value="NAD(P)_OxRdtase_dom_sf"/>
</dbReference>
<evidence type="ECO:0000256" key="6">
    <source>
        <dbReference type="PIRSR" id="PIRSR000097-3"/>
    </source>
</evidence>
<organism evidence="8 9">
    <name type="scientific">Geosmithia morbida</name>
    <dbReference type="NCBI Taxonomy" id="1094350"/>
    <lineage>
        <taxon>Eukaryota</taxon>
        <taxon>Fungi</taxon>
        <taxon>Dikarya</taxon>
        <taxon>Ascomycota</taxon>
        <taxon>Pezizomycotina</taxon>
        <taxon>Sordariomycetes</taxon>
        <taxon>Hypocreomycetidae</taxon>
        <taxon>Hypocreales</taxon>
        <taxon>Bionectriaceae</taxon>
        <taxon>Geosmithia</taxon>
    </lineage>
</organism>
<evidence type="ECO:0000256" key="2">
    <source>
        <dbReference type="ARBA" id="ARBA00022857"/>
    </source>
</evidence>
<keyword evidence="3" id="KW-0560">Oxidoreductase</keyword>
<sequence>MAPSIPTIKLNDGNEIPTIAYGLGTARYKSTAGPLDDAIVQVTKTAIELGYTHLDGAELYGNEEEQGEAVRASGVPREKLYIVTKHEGKKDRTLTESFNESLKKLGVDYVDLYLLHSPFAAGSDEQNQKWWAEAEALKEAGRAKSIGVSNFLVEHLESLLKTAKVVPAVNQIEYHPYLQHDGLIDYHRKHGIATSVYSPLTPLTSSRGGPVDGILTELADKYNVTESDVGLRWVLDQGLIVITTSAKRERLQGYLDKLPTFKLTDKEIAEISELGKQRHYRVWWTHIFAADDRR</sequence>
<name>A0A9P4Z2U8_9HYPO</name>
<dbReference type="FunFam" id="3.20.20.100:FF:000002">
    <property type="entry name" value="2,5-diketo-D-gluconic acid reductase A"/>
    <property type="match status" value="1"/>
</dbReference>
<dbReference type="EMBL" id="JAANYQ010000001">
    <property type="protein sequence ID" value="KAF4126427.1"/>
    <property type="molecule type" value="Genomic_DNA"/>
</dbReference>
<dbReference type="PIRSF" id="PIRSF000097">
    <property type="entry name" value="AKR"/>
    <property type="match status" value="1"/>
</dbReference>
<evidence type="ECO:0000256" key="5">
    <source>
        <dbReference type="PIRSR" id="PIRSR000097-2"/>
    </source>
</evidence>
<dbReference type="SUPFAM" id="SSF51430">
    <property type="entry name" value="NAD(P)-linked oxidoreductase"/>
    <property type="match status" value="1"/>
</dbReference>
<evidence type="ECO:0000256" key="1">
    <source>
        <dbReference type="ARBA" id="ARBA00007905"/>
    </source>
</evidence>
<keyword evidence="2" id="KW-0521">NADP</keyword>
<dbReference type="PANTHER" id="PTHR43827">
    <property type="entry name" value="2,5-DIKETO-D-GLUCONIC ACID REDUCTASE"/>
    <property type="match status" value="1"/>
</dbReference>
<dbReference type="CDD" id="cd19120">
    <property type="entry name" value="AKR_AKR3C2-3"/>
    <property type="match status" value="1"/>
</dbReference>
<dbReference type="RefSeq" id="XP_035325079.1">
    <property type="nucleotide sequence ID" value="XM_035462149.1"/>
</dbReference>
<dbReference type="GeneID" id="55966393"/>
<evidence type="ECO:0000313" key="8">
    <source>
        <dbReference type="EMBL" id="KAF4126427.1"/>
    </source>
</evidence>
<gene>
    <name evidence="8" type="ORF">GMORB2_0163</name>
</gene>
<dbReference type="GO" id="GO:0016652">
    <property type="term" value="F:oxidoreductase activity, acting on NAD(P)H as acceptor"/>
    <property type="evidence" value="ECO:0007669"/>
    <property type="project" value="InterPro"/>
</dbReference>
<dbReference type="GO" id="GO:0016616">
    <property type="term" value="F:oxidoreductase activity, acting on the CH-OH group of donors, NAD or NADP as acceptor"/>
    <property type="evidence" value="ECO:0007669"/>
    <property type="project" value="UniProtKB-ARBA"/>
</dbReference>
<keyword evidence="9" id="KW-1185">Reference proteome</keyword>
<dbReference type="PANTHER" id="PTHR43827:SF3">
    <property type="entry name" value="NADP-DEPENDENT OXIDOREDUCTASE DOMAIN-CONTAINING PROTEIN"/>
    <property type="match status" value="1"/>
</dbReference>
<feature type="active site" description="Proton donor" evidence="4">
    <location>
        <position position="60"/>
    </location>
</feature>
<dbReference type="OrthoDB" id="416253at2759"/>
<protein>
    <submittedName>
        <fullName evidence="8">Aldo/keto reductase, related to diketogulonate reductase</fullName>
    </submittedName>
</protein>
<feature type="domain" description="NADP-dependent oxidoreductase" evidence="7">
    <location>
        <begin position="22"/>
        <end position="274"/>
    </location>
</feature>
<comment type="caution">
    <text evidence="8">The sequence shown here is derived from an EMBL/GenBank/DDBJ whole genome shotgun (WGS) entry which is preliminary data.</text>
</comment>
<dbReference type="Gene3D" id="3.20.20.100">
    <property type="entry name" value="NADP-dependent oxidoreductase domain"/>
    <property type="match status" value="1"/>
</dbReference>
<comment type="similarity">
    <text evidence="1">Belongs to the aldo/keto reductase family.</text>
</comment>
<feature type="binding site" evidence="5">
    <location>
        <position position="116"/>
    </location>
    <ligand>
        <name>substrate</name>
    </ligand>
</feature>
<proteinExistence type="inferred from homology"/>